<name>G8JUQ6_ERECY</name>
<dbReference type="GO" id="GO:0005634">
    <property type="term" value="C:nucleus"/>
    <property type="evidence" value="ECO:0007669"/>
    <property type="project" value="EnsemblFungi"/>
</dbReference>
<dbReference type="GeneID" id="11472367"/>
<dbReference type="InterPro" id="IPR008207">
    <property type="entry name" value="Sig_transdc_His_kin_Hpt_dom"/>
</dbReference>
<keyword evidence="1" id="KW-0597">Phosphoprotein</keyword>
<dbReference type="KEGG" id="erc:Ecym_6465"/>
<feature type="domain" description="HPt" evidence="2">
    <location>
        <begin position="39"/>
        <end position="138"/>
    </location>
</feature>
<sequence length="150" mass="16760">MAPLPGYTSSFTTMCSVPIPQKIINWDILNEIVSMDEDDPGFSQRLCLQYIDQAETTFEQIQSELDSENSSLANLSSLSHFLKGSSASLGLQRIAWACERIQNYGKKGEGASSIAPDSYYIDLISEALNLAREEFNAARKELSKYYKTEL</sequence>
<dbReference type="GO" id="GO:0005737">
    <property type="term" value="C:cytoplasm"/>
    <property type="evidence" value="ECO:0007669"/>
    <property type="project" value="EnsemblFungi"/>
</dbReference>
<dbReference type="PANTHER" id="PTHR28242">
    <property type="entry name" value="PHOSPHORELAY INTERMEDIATE PROTEIN YPD1"/>
    <property type="match status" value="1"/>
</dbReference>
<dbReference type="SUPFAM" id="SSF47226">
    <property type="entry name" value="Histidine-containing phosphotransfer domain, HPT domain"/>
    <property type="match status" value="1"/>
</dbReference>
<gene>
    <name evidence="3" type="ordered locus">Ecym_6465</name>
</gene>
<dbReference type="Pfam" id="PF01627">
    <property type="entry name" value="Hpt"/>
    <property type="match status" value="1"/>
</dbReference>
<evidence type="ECO:0000313" key="3">
    <source>
        <dbReference type="EMBL" id="AET40836.1"/>
    </source>
</evidence>
<dbReference type="RefSeq" id="XP_003647653.1">
    <property type="nucleotide sequence ID" value="XM_003647605.1"/>
</dbReference>
<dbReference type="EMBL" id="CP002502">
    <property type="protein sequence ID" value="AET40836.1"/>
    <property type="molecule type" value="Genomic_DNA"/>
</dbReference>
<dbReference type="OMA" id="QTFKKMD"/>
<organism evidence="3 4">
    <name type="scientific">Eremothecium cymbalariae (strain CBS 270.75 / DBVPG 7215 / KCTC 17166 / NRRL Y-17582)</name>
    <name type="common">Yeast</name>
    <dbReference type="NCBI Taxonomy" id="931890"/>
    <lineage>
        <taxon>Eukaryota</taxon>
        <taxon>Fungi</taxon>
        <taxon>Dikarya</taxon>
        <taxon>Ascomycota</taxon>
        <taxon>Saccharomycotina</taxon>
        <taxon>Saccharomycetes</taxon>
        <taxon>Saccharomycetales</taxon>
        <taxon>Saccharomycetaceae</taxon>
        <taxon>Eremothecium</taxon>
    </lineage>
</organism>
<dbReference type="STRING" id="931890.G8JUQ6"/>
<dbReference type="InParanoid" id="G8JUQ6"/>
<dbReference type="GO" id="GO:0043424">
    <property type="term" value="F:protein histidine kinase binding"/>
    <property type="evidence" value="ECO:0007669"/>
    <property type="project" value="EnsemblFungi"/>
</dbReference>
<evidence type="ECO:0000256" key="1">
    <source>
        <dbReference type="PROSITE-ProRule" id="PRU00110"/>
    </source>
</evidence>
<accession>G8JUQ6</accession>
<reference evidence="4" key="1">
    <citation type="journal article" date="2012" name="G3 (Bethesda)">
        <title>Pichia sorbitophila, an interspecies yeast hybrid reveals early steps of genome resolution following polyploidization.</title>
        <authorList>
            <person name="Leh Louis V."/>
            <person name="Despons L."/>
            <person name="Friedrich A."/>
            <person name="Martin T."/>
            <person name="Durrens P."/>
            <person name="Casaregola S."/>
            <person name="Neuveglise C."/>
            <person name="Fairhead C."/>
            <person name="Marck C."/>
            <person name="Cruz J.A."/>
            <person name="Straub M.L."/>
            <person name="Kugler V."/>
            <person name="Sacerdot C."/>
            <person name="Uzunov Z."/>
            <person name="Thierry A."/>
            <person name="Weiss S."/>
            <person name="Bleykasten C."/>
            <person name="De Montigny J."/>
            <person name="Jacques N."/>
            <person name="Jung P."/>
            <person name="Lemaire M."/>
            <person name="Mallet S."/>
            <person name="Morel G."/>
            <person name="Richard G.F."/>
            <person name="Sarkar A."/>
            <person name="Savel G."/>
            <person name="Schacherer J."/>
            <person name="Seret M.L."/>
            <person name="Talla E."/>
            <person name="Samson G."/>
            <person name="Jubin C."/>
            <person name="Poulain J."/>
            <person name="Vacherie B."/>
            <person name="Barbe V."/>
            <person name="Pelletier E."/>
            <person name="Sherman D.J."/>
            <person name="Westhof E."/>
            <person name="Weissenbach J."/>
            <person name="Baret P.V."/>
            <person name="Wincker P."/>
            <person name="Gaillardin C."/>
            <person name="Dujon B."/>
            <person name="Souciet J.L."/>
        </authorList>
    </citation>
    <scope>NUCLEOTIDE SEQUENCE [LARGE SCALE GENOMIC DNA]</scope>
    <source>
        <strain evidence="4">CBS 270.75 / DBVPG 7215 / KCTC 17166 / NRRL Y-17582</strain>
    </source>
</reference>
<dbReference type="InterPro" id="IPR036641">
    <property type="entry name" value="HPT_dom_sf"/>
</dbReference>
<keyword evidence="4" id="KW-1185">Reference proteome</keyword>
<evidence type="ECO:0000313" key="4">
    <source>
        <dbReference type="Proteomes" id="UP000006790"/>
    </source>
</evidence>
<dbReference type="AlphaFoldDB" id="G8JUQ6"/>
<dbReference type="OrthoDB" id="1673781at2759"/>
<dbReference type="HOGENOM" id="CLU_085158_2_0_1"/>
<evidence type="ECO:0000259" key="2">
    <source>
        <dbReference type="PROSITE" id="PS50894"/>
    </source>
</evidence>
<dbReference type="Gene3D" id="1.20.120.160">
    <property type="entry name" value="HPT domain"/>
    <property type="match status" value="1"/>
</dbReference>
<dbReference type="PANTHER" id="PTHR28242:SF52">
    <property type="entry name" value="PHOSPHORELAY INTERMEDIATE PROTEIN YPD1"/>
    <property type="match status" value="1"/>
</dbReference>
<dbReference type="InterPro" id="IPR045871">
    <property type="entry name" value="AHP1-5/YPD1"/>
</dbReference>
<feature type="modified residue" description="Phosphohistidine" evidence="1">
    <location>
        <position position="80"/>
    </location>
</feature>
<proteinExistence type="predicted"/>
<dbReference type="PROSITE" id="PS50894">
    <property type="entry name" value="HPT"/>
    <property type="match status" value="1"/>
</dbReference>
<protein>
    <recommendedName>
        <fullName evidence="2">HPt domain-containing protein</fullName>
    </recommendedName>
</protein>
<dbReference type="GO" id="GO:0009927">
    <property type="term" value="F:histidine phosphotransfer kinase activity"/>
    <property type="evidence" value="ECO:0007669"/>
    <property type="project" value="InterPro"/>
</dbReference>
<dbReference type="SMART" id="SM00073">
    <property type="entry name" value="HPT"/>
    <property type="match status" value="1"/>
</dbReference>
<dbReference type="Proteomes" id="UP000006790">
    <property type="component" value="Chromosome 6"/>
</dbReference>
<dbReference type="FunCoup" id="G8JUQ6">
    <property type="interactions" value="139"/>
</dbReference>
<dbReference type="CDD" id="cd00088">
    <property type="entry name" value="HPT"/>
    <property type="match status" value="1"/>
</dbReference>
<dbReference type="eggNOG" id="KOG4747">
    <property type="taxonomic scope" value="Eukaryota"/>
</dbReference>
<dbReference type="GO" id="GO:0007234">
    <property type="term" value="P:osmosensory signaling via phosphorelay pathway"/>
    <property type="evidence" value="ECO:0007669"/>
    <property type="project" value="EnsemblFungi"/>
</dbReference>